<protein>
    <submittedName>
        <fullName evidence="1">Uncharacterized protein</fullName>
    </submittedName>
</protein>
<sequence>KAFHLRLESESASMAKCSDPHSIPVGGGNAPVCCLPTASKLQEEDKVQEERSRGETPKVISSQQLVNDNTELFCNYLITQWTVLIISVRRIKQRRRSFSV</sequence>
<reference evidence="1 2" key="1">
    <citation type="submission" date="2019-01" db="EMBL/GenBank/DDBJ databases">
        <title>A chromosome-scale genome assembly of the yellow perch, Perca flavescens.</title>
        <authorList>
            <person name="Feron R."/>
            <person name="Morvezen R."/>
            <person name="Bestin A."/>
            <person name="Haffray P."/>
            <person name="Klopp C."/>
            <person name="Zahm M."/>
            <person name="Cabau C."/>
            <person name="Roques C."/>
            <person name="Donnadieu C."/>
            <person name="Bouchez O."/>
            <person name="Christie M."/>
            <person name="Larson W."/>
            <person name="Guiguen Y."/>
        </authorList>
    </citation>
    <scope>NUCLEOTIDE SEQUENCE [LARGE SCALE GENOMIC DNA]</scope>
    <source>
        <strain evidence="1">YP-PL-M2</strain>
        <tissue evidence="1">Blood</tissue>
    </source>
</reference>
<accession>A0A484DJQ2</accession>
<comment type="caution">
    <text evidence="1">The sequence shown here is derived from an EMBL/GenBank/DDBJ whole genome shotgun (WGS) entry which is preliminary data.</text>
</comment>
<name>A0A484DJQ2_PERFV</name>
<evidence type="ECO:0000313" key="1">
    <source>
        <dbReference type="EMBL" id="TDH15244.1"/>
    </source>
</evidence>
<organism evidence="1 2">
    <name type="scientific">Perca flavescens</name>
    <name type="common">American yellow perch</name>
    <name type="synonym">Morone flavescens</name>
    <dbReference type="NCBI Taxonomy" id="8167"/>
    <lineage>
        <taxon>Eukaryota</taxon>
        <taxon>Metazoa</taxon>
        <taxon>Chordata</taxon>
        <taxon>Craniata</taxon>
        <taxon>Vertebrata</taxon>
        <taxon>Euteleostomi</taxon>
        <taxon>Actinopterygii</taxon>
        <taxon>Neopterygii</taxon>
        <taxon>Teleostei</taxon>
        <taxon>Neoteleostei</taxon>
        <taxon>Acanthomorphata</taxon>
        <taxon>Eupercaria</taxon>
        <taxon>Perciformes</taxon>
        <taxon>Percoidei</taxon>
        <taxon>Percidae</taxon>
        <taxon>Percinae</taxon>
        <taxon>Perca</taxon>
    </lineage>
</organism>
<dbReference type="EMBL" id="SCKG01000003">
    <property type="protein sequence ID" value="TDH15244.1"/>
    <property type="molecule type" value="Genomic_DNA"/>
</dbReference>
<dbReference type="AlphaFoldDB" id="A0A484DJQ2"/>
<dbReference type="Proteomes" id="UP000295070">
    <property type="component" value="Chromosome 3"/>
</dbReference>
<proteinExistence type="predicted"/>
<keyword evidence="2" id="KW-1185">Reference proteome</keyword>
<feature type="non-terminal residue" evidence="1">
    <location>
        <position position="1"/>
    </location>
</feature>
<gene>
    <name evidence="1" type="ORF">EPR50_G00029590</name>
</gene>
<evidence type="ECO:0000313" key="2">
    <source>
        <dbReference type="Proteomes" id="UP000295070"/>
    </source>
</evidence>